<accession>A0A7K0DNV6</accession>
<feature type="region of interest" description="Disordered" evidence="1">
    <location>
        <begin position="1"/>
        <end position="21"/>
    </location>
</feature>
<feature type="region of interest" description="Disordered" evidence="1">
    <location>
        <begin position="201"/>
        <end position="241"/>
    </location>
</feature>
<evidence type="ECO:0008006" key="4">
    <source>
        <dbReference type="Google" id="ProtNLM"/>
    </source>
</evidence>
<name>A0A7K0DNV6_9NOCA</name>
<organism evidence="2 3">
    <name type="scientific">Nocardia aurantia</name>
    <dbReference type="NCBI Taxonomy" id="2585199"/>
    <lineage>
        <taxon>Bacteria</taxon>
        <taxon>Bacillati</taxon>
        <taxon>Actinomycetota</taxon>
        <taxon>Actinomycetes</taxon>
        <taxon>Mycobacteriales</taxon>
        <taxon>Nocardiaceae</taxon>
        <taxon>Nocardia</taxon>
    </lineage>
</organism>
<dbReference type="Gene3D" id="1.10.357.10">
    <property type="entry name" value="Tetracycline Repressor, domain 2"/>
    <property type="match status" value="1"/>
</dbReference>
<evidence type="ECO:0000313" key="3">
    <source>
        <dbReference type="Proteomes" id="UP000431401"/>
    </source>
</evidence>
<dbReference type="Proteomes" id="UP000431401">
    <property type="component" value="Unassembled WGS sequence"/>
</dbReference>
<protein>
    <recommendedName>
        <fullName evidence="4">TetR family transcriptional regulator</fullName>
    </recommendedName>
</protein>
<dbReference type="OrthoDB" id="3626425at2"/>
<reference evidence="2 3" key="1">
    <citation type="submission" date="2019-10" db="EMBL/GenBank/DDBJ databases">
        <title>Nocardia macrotermitis sp. nov. and Nocardia aurantia sp. nov., isolated from the gut of fungus growing-termite Macrotermes natalensis.</title>
        <authorList>
            <person name="Benndorf R."/>
            <person name="Schwitalla J."/>
            <person name="Martin K."/>
            <person name="De Beer W."/>
            <person name="Kaster A.-K."/>
            <person name="Vollmers J."/>
            <person name="Poulsen M."/>
            <person name="Beemelmanns C."/>
        </authorList>
    </citation>
    <scope>NUCLEOTIDE SEQUENCE [LARGE SCALE GENOMIC DNA]</scope>
    <source>
        <strain evidence="2 3">RB56</strain>
    </source>
</reference>
<dbReference type="EMBL" id="WEGI01000006">
    <property type="protein sequence ID" value="MQY27367.1"/>
    <property type="molecule type" value="Genomic_DNA"/>
</dbReference>
<evidence type="ECO:0000313" key="2">
    <source>
        <dbReference type="EMBL" id="MQY27367.1"/>
    </source>
</evidence>
<gene>
    <name evidence="2" type="ORF">NRB56_29500</name>
</gene>
<keyword evidence="3" id="KW-1185">Reference proteome</keyword>
<dbReference type="RefSeq" id="WP_153342438.1">
    <property type="nucleotide sequence ID" value="NZ_WEGI01000006.1"/>
</dbReference>
<sequence length="241" mass="25316">MTTGITEDAPQAETPQQPPTRAEQLRALVTLIKSGGLKPLAVYVYGQQKTAAKNTMYKYLGKGVVAGTAALQRVLLPAVPAPGEGSLRDKLIELVERHAAVIQTAPLSKVALTWIAAGAPAEAPAEMTKAAMFRMGLNYHYRQPFEELFATEEGRAVLGSDNVPAAVAQLIGPVAYGRLVGAARTTHSDHVRIVDEFLTAHPAPAPVPEPATEAEPTGTATEAEPTGTVPEAAPTDTTPEP</sequence>
<evidence type="ECO:0000256" key="1">
    <source>
        <dbReference type="SAM" id="MobiDB-lite"/>
    </source>
</evidence>
<dbReference type="AlphaFoldDB" id="A0A7K0DNV6"/>
<comment type="caution">
    <text evidence="2">The sequence shown here is derived from an EMBL/GenBank/DDBJ whole genome shotgun (WGS) entry which is preliminary data.</text>
</comment>
<feature type="compositionally biased region" description="Low complexity" evidence="1">
    <location>
        <begin position="210"/>
        <end position="241"/>
    </location>
</feature>
<proteinExistence type="predicted"/>